<dbReference type="InterPro" id="IPR021005">
    <property type="entry name" value="Znf_CGNR"/>
</dbReference>
<dbReference type="Pfam" id="PF11706">
    <property type="entry name" value="zf-CGNR"/>
    <property type="match status" value="1"/>
</dbReference>
<evidence type="ECO:0000313" key="2">
    <source>
        <dbReference type="EMBL" id="REE67336.1"/>
    </source>
</evidence>
<dbReference type="InterPro" id="IPR023286">
    <property type="entry name" value="ABATE_dom_sf"/>
</dbReference>
<proteinExistence type="predicted"/>
<dbReference type="AlphaFoldDB" id="A0A3D9QVS8"/>
<dbReference type="PANTHER" id="PTHR35525">
    <property type="entry name" value="BLL6575 PROTEIN"/>
    <property type="match status" value="1"/>
</dbReference>
<dbReference type="SUPFAM" id="SSF160904">
    <property type="entry name" value="Jann2411-like"/>
    <property type="match status" value="1"/>
</dbReference>
<feature type="domain" description="Zinc finger CGNR" evidence="1">
    <location>
        <begin position="134"/>
        <end position="181"/>
    </location>
</feature>
<dbReference type="Gene3D" id="1.10.3300.10">
    <property type="entry name" value="Jann2411-like domain"/>
    <property type="match status" value="1"/>
</dbReference>
<dbReference type="RefSeq" id="WP_116191953.1">
    <property type="nucleotide sequence ID" value="NZ_QTTN01000043.1"/>
</dbReference>
<evidence type="ECO:0000259" key="1">
    <source>
        <dbReference type="Pfam" id="PF11706"/>
    </source>
</evidence>
<dbReference type="InterPro" id="IPR010852">
    <property type="entry name" value="ABATE"/>
</dbReference>
<comment type="caution">
    <text evidence="2">The sequence shown here is derived from an EMBL/GenBank/DDBJ whole genome shotgun (WGS) entry which is preliminary data.</text>
</comment>
<dbReference type="OrthoDB" id="123307at2"/>
<dbReference type="Proteomes" id="UP000256304">
    <property type="component" value="Unassembled WGS sequence"/>
</dbReference>
<reference evidence="2 3" key="1">
    <citation type="submission" date="2018-08" db="EMBL/GenBank/DDBJ databases">
        <title>Genomic Encyclopedia of Type Strains, Phase III (KMG-III): the genomes of soil and plant-associated and newly described type strains.</title>
        <authorList>
            <person name="Whitman W."/>
        </authorList>
    </citation>
    <scope>NUCLEOTIDE SEQUENCE [LARGE SCALE GENOMIC DNA]</scope>
    <source>
        <strain evidence="2 3">CGMCC 1.10966</strain>
    </source>
</reference>
<dbReference type="PANTHER" id="PTHR35525:SF3">
    <property type="entry name" value="BLL6575 PROTEIN"/>
    <property type="match status" value="1"/>
</dbReference>
<organism evidence="2 3">
    <name type="scientific">Paenibacillus taihuensis</name>
    <dbReference type="NCBI Taxonomy" id="1156355"/>
    <lineage>
        <taxon>Bacteria</taxon>
        <taxon>Bacillati</taxon>
        <taxon>Bacillota</taxon>
        <taxon>Bacilli</taxon>
        <taxon>Bacillales</taxon>
        <taxon>Paenibacillaceae</taxon>
        <taxon>Paenibacillus</taxon>
    </lineage>
</organism>
<keyword evidence="3" id="KW-1185">Reference proteome</keyword>
<evidence type="ECO:0000313" key="3">
    <source>
        <dbReference type="Proteomes" id="UP000256304"/>
    </source>
</evidence>
<gene>
    <name evidence="2" type="ORF">A8990_14341</name>
</gene>
<protein>
    <submittedName>
        <fullName evidence="2">CGNR zinc finger protein</fullName>
    </submittedName>
</protein>
<name>A0A3D9QVS8_9BACL</name>
<accession>A0A3D9QVS8</accession>
<dbReference type="EMBL" id="QTTN01000043">
    <property type="protein sequence ID" value="REE67336.1"/>
    <property type="molecule type" value="Genomic_DNA"/>
</dbReference>
<sequence length="184" mass="21646">MEQTLNTHTLISFLNTWDIPNDERVPQDKFTCQASLEKYVANYMVITRNDLLEDVVKFRSDLRRQVEFGGVDKLNHWIKLRRIGCWAILHNGMPELNFGPDSVTENVNEESWDSIIDMILVLVLRLLKEERFHRVKICPDCKYAFYDESRSSTKKWCSMTKKSPEGRACGTIAKVKRFREKQKN</sequence>